<accession>A0A6H1UGW6</accession>
<dbReference type="RefSeq" id="WP_168660716.1">
    <property type="nucleotide sequence ID" value="NZ_CP051180.1"/>
</dbReference>
<dbReference type="NCBIfam" id="TIGR04350">
    <property type="entry name" value="C_S_lyase_PatB"/>
    <property type="match status" value="1"/>
</dbReference>
<evidence type="ECO:0000313" key="7">
    <source>
        <dbReference type="EMBL" id="QIZ77456.1"/>
    </source>
</evidence>
<dbReference type="EC" id="4.4.1.13" evidence="2"/>
<comment type="similarity">
    <text evidence="5">Belongs to the class-II pyridoxal-phosphate-dependent aminotransferase family. MalY/PatB cystathionine beta-lyase subfamily.</text>
</comment>
<evidence type="ECO:0000256" key="2">
    <source>
        <dbReference type="ARBA" id="ARBA00012224"/>
    </source>
</evidence>
<comment type="cofactor">
    <cofactor evidence="1">
        <name>pyridoxal 5'-phosphate</name>
        <dbReference type="ChEBI" id="CHEBI:597326"/>
    </cofactor>
</comment>
<dbReference type="CDD" id="cd00609">
    <property type="entry name" value="AAT_like"/>
    <property type="match status" value="1"/>
</dbReference>
<evidence type="ECO:0000313" key="8">
    <source>
        <dbReference type="Proteomes" id="UP000501602"/>
    </source>
</evidence>
<gene>
    <name evidence="7" type="ORF">HER31_11505</name>
</gene>
<dbReference type="PANTHER" id="PTHR43525">
    <property type="entry name" value="PROTEIN MALY"/>
    <property type="match status" value="1"/>
</dbReference>
<dbReference type="InterPro" id="IPR051798">
    <property type="entry name" value="Class-II_PLP-Dep_Aminotrans"/>
</dbReference>
<dbReference type="Gene3D" id="3.40.640.10">
    <property type="entry name" value="Type I PLP-dependent aspartate aminotransferase-like (Major domain)"/>
    <property type="match status" value="1"/>
</dbReference>
<keyword evidence="3" id="KW-0663">Pyridoxal phosphate</keyword>
<name>A0A6H1UGW6_9GAMM</name>
<evidence type="ECO:0000256" key="1">
    <source>
        <dbReference type="ARBA" id="ARBA00001933"/>
    </source>
</evidence>
<protein>
    <recommendedName>
        <fullName evidence="2">cysteine-S-conjugate beta-lyase</fullName>
        <ecNumber evidence="2">4.4.1.13</ecNumber>
    </recommendedName>
</protein>
<reference evidence="7 8" key="1">
    <citation type="submission" date="2020-04" db="EMBL/GenBank/DDBJ databases">
        <title>Ferrimonas sp. S7 isolated from sea water.</title>
        <authorList>
            <person name="Bae S.S."/>
            <person name="Baek K."/>
        </authorList>
    </citation>
    <scope>NUCLEOTIDE SEQUENCE [LARGE SCALE GENOMIC DNA]</scope>
    <source>
        <strain evidence="7 8">S7</strain>
    </source>
</reference>
<dbReference type="GO" id="GO:0047804">
    <property type="term" value="F:cysteine-S-conjugate beta-lyase activity"/>
    <property type="evidence" value="ECO:0007669"/>
    <property type="project" value="UniProtKB-EC"/>
</dbReference>
<dbReference type="Pfam" id="PF00155">
    <property type="entry name" value="Aminotran_1_2"/>
    <property type="match status" value="1"/>
</dbReference>
<dbReference type="Gene3D" id="3.90.1150.10">
    <property type="entry name" value="Aspartate Aminotransferase, domain 1"/>
    <property type="match status" value="1"/>
</dbReference>
<dbReference type="InterPro" id="IPR015421">
    <property type="entry name" value="PyrdxlP-dep_Trfase_major"/>
</dbReference>
<dbReference type="InterPro" id="IPR027619">
    <property type="entry name" value="C-S_lyase_PatB-like"/>
</dbReference>
<dbReference type="SUPFAM" id="SSF53383">
    <property type="entry name" value="PLP-dependent transferases"/>
    <property type="match status" value="1"/>
</dbReference>
<dbReference type="GO" id="GO:0030170">
    <property type="term" value="F:pyridoxal phosphate binding"/>
    <property type="evidence" value="ECO:0007669"/>
    <property type="project" value="InterPro"/>
</dbReference>
<dbReference type="InterPro" id="IPR015422">
    <property type="entry name" value="PyrdxlP-dep_Trfase_small"/>
</dbReference>
<evidence type="ECO:0000259" key="6">
    <source>
        <dbReference type="Pfam" id="PF00155"/>
    </source>
</evidence>
<keyword evidence="4 7" id="KW-0456">Lyase</keyword>
<dbReference type="EMBL" id="CP051180">
    <property type="protein sequence ID" value="QIZ77456.1"/>
    <property type="molecule type" value="Genomic_DNA"/>
</dbReference>
<evidence type="ECO:0000256" key="4">
    <source>
        <dbReference type="ARBA" id="ARBA00023239"/>
    </source>
</evidence>
<dbReference type="PANTHER" id="PTHR43525:SF1">
    <property type="entry name" value="PROTEIN MALY"/>
    <property type="match status" value="1"/>
</dbReference>
<dbReference type="AlphaFoldDB" id="A0A6H1UGW6"/>
<organism evidence="7 8">
    <name type="scientific">Ferrimonas lipolytica</name>
    <dbReference type="NCBI Taxonomy" id="2724191"/>
    <lineage>
        <taxon>Bacteria</taxon>
        <taxon>Pseudomonadati</taxon>
        <taxon>Pseudomonadota</taxon>
        <taxon>Gammaproteobacteria</taxon>
        <taxon>Alteromonadales</taxon>
        <taxon>Ferrimonadaceae</taxon>
        <taxon>Ferrimonas</taxon>
    </lineage>
</organism>
<feature type="domain" description="Aminotransferase class I/classII large" evidence="6">
    <location>
        <begin position="67"/>
        <end position="372"/>
    </location>
</feature>
<evidence type="ECO:0000256" key="5">
    <source>
        <dbReference type="ARBA" id="ARBA00037974"/>
    </source>
</evidence>
<dbReference type="InterPro" id="IPR004839">
    <property type="entry name" value="Aminotransferase_I/II_large"/>
</dbReference>
<keyword evidence="8" id="KW-1185">Reference proteome</keyword>
<proteinExistence type="inferred from homology"/>
<dbReference type="InterPro" id="IPR015424">
    <property type="entry name" value="PyrdxlP-dep_Trfase"/>
</dbReference>
<dbReference type="KEGG" id="fes:HER31_11505"/>
<sequence length="411" mass="46158">MTQFNPLSSYGQNSFIKSKPSMLTGIYGSTDVFPYWVADMDFKVAEPISSELKRLVDRGVYSYEFNQDALFQAMVSWFERRHHLMLSADNFVQVPGVLSGIALLLNQFTEVGDAVLIHTPAYHQFSNLISKAERTVVTSPLTLVNDQYQIDFKGMEQQIQQQQVKAMILCNPHNPTGRVWSKAELTQLVAIAKRYDVLIISDEIHSDIIFAGHQFTSMASFDYPKAITLLGSPAKTFGMHSISNGYIYAGNSELLGVIKHQVSAMYLDHGNAFSTFATIVAYQQAEQWLDGLLAYLQQTVNWITAFVSQHINGLKVFQPQGTYQLWFDFSGLELSQQQLNMVLFEQAKMGLTPGAWFGESNPNFMRMNIATARENIIASFELLRDAIDNVEEKLTAANKCQGDRSADQGCC</sequence>
<evidence type="ECO:0000256" key="3">
    <source>
        <dbReference type="ARBA" id="ARBA00022898"/>
    </source>
</evidence>
<dbReference type="Proteomes" id="UP000501602">
    <property type="component" value="Chromosome"/>
</dbReference>